<keyword evidence="3" id="KW-1185">Reference proteome</keyword>
<dbReference type="InterPro" id="IPR006527">
    <property type="entry name" value="F-box-assoc_dom_typ1"/>
</dbReference>
<dbReference type="AlphaFoldDB" id="A0A834L4T7"/>
<dbReference type="NCBIfam" id="TIGR01640">
    <property type="entry name" value="F_box_assoc_1"/>
    <property type="match status" value="1"/>
</dbReference>
<dbReference type="InterPro" id="IPR050796">
    <property type="entry name" value="SCF_F-box_component"/>
</dbReference>
<dbReference type="Proteomes" id="UP000626092">
    <property type="component" value="Unassembled WGS sequence"/>
</dbReference>
<name>A0A834L4T7_RHOSS</name>
<evidence type="ECO:0000313" key="3">
    <source>
        <dbReference type="Proteomes" id="UP000626092"/>
    </source>
</evidence>
<protein>
    <recommendedName>
        <fullName evidence="1">F-box associated beta-propeller type 1 domain-containing protein</fullName>
    </recommendedName>
</protein>
<proteinExistence type="predicted"/>
<gene>
    <name evidence="2" type="ORF">RHSIM_RhsimUnG0121900</name>
</gene>
<sequence length="278" mass="31738">MDFETPNHESKSLQCPWETSDSYFQLMCSCDSLILLRVYKRCAFGTTSCKSFVLWSPSIRSYKRIKCPYELPYYANSGVCYDSTADDYRVLFVSQGNETSVVTYSLRNNSWNMVIDSRYYLYVSEHQAVVNGAVHWVMCSRELDTRVIVYFDLVEEKFKGVPPPSLWKKDDDMNLVVLGGFLCAYCDIGAKQQIEVYAMKEYGKKESWTRLFIIPRVIDDTHLKPLCLTNKGQVLLSLWKMGIGIFDPEDGAFLPFGSDYGLTAIPYVESLVSLDGGV</sequence>
<dbReference type="Pfam" id="PF07734">
    <property type="entry name" value="FBA_1"/>
    <property type="match status" value="1"/>
</dbReference>
<organism evidence="2 3">
    <name type="scientific">Rhododendron simsii</name>
    <name type="common">Sims's rhododendron</name>
    <dbReference type="NCBI Taxonomy" id="118357"/>
    <lineage>
        <taxon>Eukaryota</taxon>
        <taxon>Viridiplantae</taxon>
        <taxon>Streptophyta</taxon>
        <taxon>Embryophyta</taxon>
        <taxon>Tracheophyta</taxon>
        <taxon>Spermatophyta</taxon>
        <taxon>Magnoliopsida</taxon>
        <taxon>eudicotyledons</taxon>
        <taxon>Gunneridae</taxon>
        <taxon>Pentapetalae</taxon>
        <taxon>asterids</taxon>
        <taxon>Ericales</taxon>
        <taxon>Ericaceae</taxon>
        <taxon>Ericoideae</taxon>
        <taxon>Rhodoreae</taxon>
        <taxon>Rhododendron</taxon>
    </lineage>
</organism>
<comment type="caution">
    <text evidence="2">The sequence shown here is derived from an EMBL/GenBank/DDBJ whole genome shotgun (WGS) entry which is preliminary data.</text>
</comment>
<evidence type="ECO:0000313" key="2">
    <source>
        <dbReference type="EMBL" id="KAF7113480.1"/>
    </source>
</evidence>
<feature type="domain" description="F-box associated beta-propeller type 1" evidence="1">
    <location>
        <begin position="18"/>
        <end position="213"/>
    </location>
</feature>
<dbReference type="EMBL" id="WJXA01000279">
    <property type="protein sequence ID" value="KAF7113480.1"/>
    <property type="molecule type" value="Genomic_DNA"/>
</dbReference>
<dbReference type="PANTHER" id="PTHR31672">
    <property type="entry name" value="BNACNNG10540D PROTEIN"/>
    <property type="match status" value="1"/>
</dbReference>
<reference evidence="2" key="1">
    <citation type="submission" date="2019-11" db="EMBL/GenBank/DDBJ databases">
        <authorList>
            <person name="Liu Y."/>
            <person name="Hou J."/>
            <person name="Li T.-Q."/>
            <person name="Guan C.-H."/>
            <person name="Wu X."/>
            <person name="Wu H.-Z."/>
            <person name="Ling F."/>
            <person name="Zhang R."/>
            <person name="Shi X.-G."/>
            <person name="Ren J.-P."/>
            <person name="Chen E.-F."/>
            <person name="Sun J.-M."/>
        </authorList>
    </citation>
    <scope>NUCLEOTIDE SEQUENCE</scope>
    <source>
        <strain evidence="2">Adult_tree_wgs_1</strain>
        <tissue evidence="2">Leaves</tissue>
    </source>
</reference>
<dbReference type="OrthoDB" id="591557at2759"/>
<dbReference type="InterPro" id="IPR017451">
    <property type="entry name" value="F-box-assoc_interact_dom"/>
</dbReference>
<accession>A0A834L4T7</accession>
<evidence type="ECO:0000259" key="1">
    <source>
        <dbReference type="Pfam" id="PF07734"/>
    </source>
</evidence>
<dbReference type="PANTHER" id="PTHR31672:SF13">
    <property type="entry name" value="F-BOX PROTEIN CPR30-LIKE"/>
    <property type="match status" value="1"/>
</dbReference>